<name>A0A1A9X0C8_9MUSC</name>
<accession>A0A1A9X0C8</accession>
<reference evidence="3" key="2">
    <citation type="submission" date="2020-05" db="UniProtKB">
        <authorList>
            <consortium name="EnsemblMetazoa"/>
        </authorList>
    </citation>
    <scope>IDENTIFICATION</scope>
    <source>
        <strain evidence="3">IAEA</strain>
    </source>
</reference>
<keyword evidence="4" id="KW-1185">Reference proteome</keyword>
<dbReference type="AlphaFoldDB" id="A0A1A9X0C8"/>
<protein>
    <submittedName>
        <fullName evidence="3">Uncharacterized protein</fullName>
    </submittedName>
</protein>
<dbReference type="Proteomes" id="UP000091820">
    <property type="component" value="Unassembled WGS sequence"/>
</dbReference>
<dbReference type="EnsemblMetazoa" id="GBRI039555-RA">
    <property type="protein sequence ID" value="GBRI039555-PA"/>
    <property type="gene ID" value="GBRI039555"/>
</dbReference>
<keyword evidence="2" id="KW-0472">Membrane</keyword>
<sequence>MLQGSKYLIFHWYGLDAVIFCLFYTATLKISPSFADMKFIGSMYACMHCKAKYNAITTFASFINTAPLTIFDANSGTNPVRSDTQRKKRERTNSLSVNEMKNQLTTRNNDVTDEFKTQLLTTMND</sequence>
<feature type="region of interest" description="Disordered" evidence="1">
    <location>
        <begin position="74"/>
        <end position="93"/>
    </location>
</feature>
<keyword evidence="2" id="KW-0812">Transmembrane</keyword>
<organism evidence="3 4">
    <name type="scientific">Glossina brevipalpis</name>
    <dbReference type="NCBI Taxonomy" id="37001"/>
    <lineage>
        <taxon>Eukaryota</taxon>
        <taxon>Metazoa</taxon>
        <taxon>Ecdysozoa</taxon>
        <taxon>Arthropoda</taxon>
        <taxon>Hexapoda</taxon>
        <taxon>Insecta</taxon>
        <taxon>Pterygota</taxon>
        <taxon>Neoptera</taxon>
        <taxon>Endopterygota</taxon>
        <taxon>Diptera</taxon>
        <taxon>Brachycera</taxon>
        <taxon>Muscomorpha</taxon>
        <taxon>Hippoboscoidea</taxon>
        <taxon>Glossinidae</taxon>
        <taxon>Glossina</taxon>
    </lineage>
</organism>
<reference evidence="4" key="1">
    <citation type="submission" date="2014-03" db="EMBL/GenBank/DDBJ databases">
        <authorList>
            <person name="Aksoy S."/>
            <person name="Warren W."/>
            <person name="Wilson R.K."/>
        </authorList>
    </citation>
    <scope>NUCLEOTIDE SEQUENCE [LARGE SCALE GENOMIC DNA]</scope>
    <source>
        <strain evidence="4">IAEA</strain>
    </source>
</reference>
<evidence type="ECO:0000313" key="4">
    <source>
        <dbReference type="Proteomes" id="UP000091820"/>
    </source>
</evidence>
<proteinExistence type="predicted"/>
<evidence type="ECO:0000313" key="3">
    <source>
        <dbReference type="EnsemblMetazoa" id="GBRI039555-PA"/>
    </source>
</evidence>
<evidence type="ECO:0000256" key="1">
    <source>
        <dbReference type="SAM" id="MobiDB-lite"/>
    </source>
</evidence>
<keyword evidence="2" id="KW-1133">Transmembrane helix</keyword>
<dbReference type="VEuPathDB" id="VectorBase:GBRI039555"/>
<feature type="transmembrane region" description="Helical" evidence="2">
    <location>
        <begin position="12"/>
        <end position="30"/>
    </location>
</feature>
<evidence type="ECO:0000256" key="2">
    <source>
        <dbReference type="SAM" id="Phobius"/>
    </source>
</evidence>